<dbReference type="PANTHER" id="PTHR31240:SF0">
    <property type="entry name" value="MATERNAL EFFECT EMBRYO ARREST 18"/>
    <property type="match status" value="1"/>
</dbReference>
<dbReference type="Gene3D" id="3.40.50.10680">
    <property type="entry name" value="CofD-like domains"/>
    <property type="match status" value="1"/>
</dbReference>
<dbReference type="Proteomes" id="UP001596422">
    <property type="component" value="Unassembled WGS sequence"/>
</dbReference>
<evidence type="ECO:0000256" key="1">
    <source>
        <dbReference type="SAM" id="MobiDB-lite"/>
    </source>
</evidence>
<sequence>MASGKQTHSAALQGMDSSGSGCGARAPEQGPALLFFTGGSALDGASRALKFHTHNSVHLVTPYDSGGSSAILRQAFGMPSIGDLRSRLMSLADERVTGHPEGVRLFAHRLSKDDAPAQLWAELDTIVAGTHPLARVIDPPLRHLICVQLQACREAMPADFDLRGASIGNLVLTGTWLRNAKDLDSAIAEFARYAEVLGEVHTVTNDHYHLVAELSDGRRVIGEHLITGLDLAACGAVIEGLSLSQSLDELAPVQSILPESRRAMIAAADMICFPPGSFYTSVLANLLPRGAGRAIAASDAPKVYVPSLGGDPEQFGISLTDAVHRLLAVLHADCGPETPSSQLLSHIVVDSRNGHYNGGIDRPALEALGIRVLDRRLVSDQSAPLADAELLVAALLSVGQ</sequence>
<evidence type="ECO:0000313" key="3">
    <source>
        <dbReference type="Proteomes" id="UP001596422"/>
    </source>
</evidence>
<dbReference type="PANTHER" id="PTHR31240">
    <property type="entry name" value="MATERNAL EFFECT EMBRYO ARREST 18"/>
    <property type="match status" value="1"/>
</dbReference>
<keyword evidence="3" id="KW-1185">Reference proteome</keyword>
<dbReference type="InterPro" id="IPR038136">
    <property type="entry name" value="CofD-like_dom_sf"/>
</dbReference>
<dbReference type="Pfam" id="PF01933">
    <property type="entry name" value="CofD"/>
    <property type="match status" value="1"/>
</dbReference>
<evidence type="ECO:0000313" key="2">
    <source>
        <dbReference type="EMBL" id="MFC6669235.1"/>
    </source>
</evidence>
<dbReference type="RefSeq" id="WP_379907810.1">
    <property type="nucleotide sequence ID" value="NZ_JBHSWE010000001.1"/>
</dbReference>
<dbReference type="SUPFAM" id="SSF142338">
    <property type="entry name" value="CofD-like"/>
    <property type="match status" value="1"/>
</dbReference>
<comment type="caution">
    <text evidence="2">The sequence shown here is derived from an EMBL/GenBank/DDBJ whole genome shotgun (WGS) entry which is preliminary data.</text>
</comment>
<proteinExistence type="predicted"/>
<dbReference type="NCBIfam" id="TIGR04357">
    <property type="entry name" value="CofD_rel_GAK"/>
    <property type="match status" value="1"/>
</dbReference>
<dbReference type="InterPro" id="IPR027591">
    <property type="entry name" value="CofD-rel_GAK"/>
</dbReference>
<organism evidence="2 3">
    <name type="scientific">Marinobacterium aestuariivivens</name>
    <dbReference type="NCBI Taxonomy" id="1698799"/>
    <lineage>
        <taxon>Bacteria</taxon>
        <taxon>Pseudomonadati</taxon>
        <taxon>Pseudomonadota</taxon>
        <taxon>Gammaproteobacteria</taxon>
        <taxon>Oceanospirillales</taxon>
        <taxon>Oceanospirillaceae</taxon>
        <taxon>Marinobacterium</taxon>
    </lineage>
</organism>
<accession>A0ABW1ZVM0</accession>
<name>A0ABW1ZVM0_9GAMM</name>
<reference evidence="3" key="1">
    <citation type="journal article" date="2019" name="Int. J. Syst. Evol. Microbiol.">
        <title>The Global Catalogue of Microorganisms (GCM) 10K type strain sequencing project: providing services to taxonomists for standard genome sequencing and annotation.</title>
        <authorList>
            <consortium name="The Broad Institute Genomics Platform"/>
            <consortium name="The Broad Institute Genome Sequencing Center for Infectious Disease"/>
            <person name="Wu L."/>
            <person name="Ma J."/>
        </authorList>
    </citation>
    <scope>NUCLEOTIDE SEQUENCE [LARGE SCALE GENOMIC DNA]</scope>
    <source>
        <strain evidence="3">NBRC 111756</strain>
    </source>
</reference>
<dbReference type="EMBL" id="JBHSWE010000001">
    <property type="protein sequence ID" value="MFC6669235.1"/>
    <property type="molecule type" value="Genomic_DNA"/>
</dbReference>
<protein>
    <submittedName>
        <fullName evidence="2">GAK system CofD-like protein</fullName>
    </submittedName>
</protein>
<feature type="region of interest" description="Disordered" evidence="1">
    <location>
        <begin position="1"/>
        <end position="24"/>
    </location>
</feature>
<dbReference type="CDD" id="cd07187">
    <property type="entry name" value="YvcK_like"/>
    <property type="match status" value="1"/>
</dbReference>
<gene>
    <name evidence="2" type="ORF">ACFQDL_03315</name>
</gene>
<dbReference type="InterPro" id="IPR002882">
    <property type="entry name" value="CofD"/>
</dbReference>
<feature type="compositionally biased region" description="Polar residues" evidence="1">
    <location>
        <begin position="1"/>
        <end position="19"/>
    </location>
</feature>